<dbReference type="Gene3D" id="1.10.10.60">
    <property type="entry name" value="Homeodomain-like"/>
    <property type="match status" value="1"/>
</dbReference>
<dbReference type="SMART" id="SM00389">
    <property type="entry name" value="HOX"/>
    <property type="match status" value="1"/>
</dbReference>
<accession>A0A8D3EEB9</accession>
<evidence type="ECO:0000256" key="4">
    <source>
        <dbReference type="ARBA" id="ARBA00023125"/>
    </source>
</evidence>
<dbReference type="Ensembl" id="ENSSMAT00000057481.1">
    <property type="protein sequence ID" value="ENSSMAP00000070128.1"/>
    <property type="gene ID" value="ENSSMAG00000034628.1"/>
</dbReference>
<dbReference type="InterPro" id="IPR017970">
    <property type="entry name" value="Homeobox_CS"/>
</dbReference>
<dbReference type="PROSITE" id="PS50071">
    <property type="entry name" value="HOMEOBOX_2"/>
    <property type="match status" value="1"/>
</dbReference>
<dbReference type="AlphaFoldDB" id="A0A8D3EEB9"/>
<dbReference type="PROSITE" id="PS00027">
    <property type="entry name" value="HOMEOBOX_1"/>
    <property type="match status" value="1"/>
</dbReference>
<evidence type="ECO:0000256" key="1">
    <source>
        <dbReference type="ARBA" id="ARBA00004123"/>
    </source>
</evidence>
<dbReference type="CDD" id="cd00086">
    <property type="entry name" value="homeodomain"/>
    <property type="match status" value="1"/>
</dbReference>
<comment type="similarity">
    <text evidence="8">Belongs to the even-skipped homeobox family.</text>
</comment>
<dbReference type="InterPro" id="IPR052002">
    <property type="entry name" value="Even-skipped_HD"/>
</dbReference>
<evidence type="ECO:0000256" key="2">
    <source>
        <dbReference type="ARBA" id="ARBA00022473"/>
    </source>
</evidence>
<evidence type="ECO:0000313" key="14">
    <source>
        <dbReference type="Proteomes" id="UP000694558"/>
    </source>
</evidence>
<dbReference type="InterPro" id="IPR020479">
    <property type="entry name" value="HD_metazoa"/>
</dbReference>
<keyword evidence="2" id="KW-0217">Developmental protein</keyword>
<organism evidence="13 14">
    <name type="scientific">Scophthalmus maximus</name>
    <name type="common">Turbot</name>
    <name type="synonym">Psetta maxima</name>
    <dbReference type="NCBI Taxonomy" id="52904"/>
    <lineage>
        <taxon>Eukaryota</taxon>
        <taxon>Metazoa</taxon>
        <taxon>Chordata</taxon>
        <taxon>Craniata</taxon>
        <taxon>Vertebrata</taxon>
        <taxon>Euteleostomi</taxon>
        <taxon>Actinopterygii</taxon>
        <taxon>Neopterygii</taxon>
        <taxon>Teleostei</taxon>
        <taxon>Neoteleostei</taxon>
        <taxon>Acanthomorphata</taxon>
        <taxon>Carangaria</taxon>
        <taxon>Pleuronectiformes</taxon>
        <taxon>Pleuronectoidei</taxon>
        <taxon>Scophthalmidae</taxon>
        <taxon>Scophthalmus</taxon>
    </lineage>
</organism>
<keyword evidence="6" id="KW-0804">Transcription</keyword>
<feature type="DNA-binding region" description="Homeobox" evidence="9">
    <location>
        <begin position="42"/>
        <end position="101"/>
    </location>
</feature>
<reference evidence="13" key="1">
    <citation type="submission" date="2023-05" db="EMBL/GenBank/DDBJ databases">
        <title>High-quality long-read genome of Scophthalmus maximus.</title>
        <authorList>
            <person name="Lien S."/>
            <person name="Martinez P."/>
        </authorList>
    </citation>
    <scope>NUCLEOTIDE SEQUENCE [LARGE SCALE GENOMIC DNA]</scope>
</reference>
<keyword evidence="7 9" id="KW-0539">Nucleus</keyword>
<evidence type="ECO:0000313" key="13">
    <source>
        <dbReference type="Ensembl" id="ENSSMAP00000070128.1"/>
    </source>
</evidence>
<evidence type="ECO:0000256" key="7">
    <source>
        <dbReference type="ARBA" id="ARBA00023242"/>
    </source>
</evidence>
<evidence type="ECO:0000256" key="10">
    <source>
        <dbReference type="RuleBase" id="RU000682"/>
    </source>
</evidence>
<reference evidence="13" key="2">
    <citation type="submission" date="2025-08" db="UniProtKB">
        <authorList>
            <consortium name="Ensembl"/>
        </authorList>
    </citation>
    <scope>IDENTIFICATION</scope>
</reference>
<dbReference type="FunFam" id="1.10.10.60:FF:000256">
    <property type="entry name" value="Even-skipped homeobox 1"/>
    <property type="match status" value="1"/>
</dbReference>
<dbReference type="GO" id="GO:0000978">
    <property type="term" value="F:RNA polymerase II cis-regulatory region sequence-specific DNA binding"/>
    <property type="evidence" value="ECO:0007669"/>
    <property type="project" value="TreeGrafter"/>
</dbReference>
<dbReference type="Pfam" id="PF00046">
    <property type="entry name" value="Homeodomain"/>
    <property type="match status" value="1"/>
</dbReference>
<dbReference type="GO" id="GO:0000981">
    <property type="term" value="F:DNA-binding transcription factor activity, RNA polymerase II-specific"/>
    <property type="evidence" value="ECO:0007669"/>
    <property type="project" value="InterPro"/>
</dbReference>
<evidence type="ECO:0000256" key="8">
    <source>
        <dbReference type="ARBA" id="ARBA00038449"/>
    </source>
</evidence>
<evidence type="ECO:0000256" key="6">
    <source>
        <dbReference type="ARBA" id="ARBA00023163"/>
    </source>
</evidence>
<keyword evidence="4 9" id="KW-0238">DNA-binding</keyword>
<dbReference type="Proteomes" id="UP000694558">
    <property type="component" value="Chromosome 22"/>
</dbReference>
<dbReference type="InterPro" id="IPR001356">
    <property type="entry name" value="HD"/>
</dbReference>
<dbReference type="GO" id="GO:0005634">
    <property type="term" value="C:nucleus"/>
    <property type="evidence" value="ECO:0007669"/>
    <property type="project" value="UniProtKB-SubCell"/>
</dbReference>
<dbReference type="PANTHER" id="PTHR46294">
    <property type="entry name" value="SEGMENTATION PROTEIN EVEN-SKIPPED"/>
    <property type="match status" value="1"/>
</dbReference>
<dbReference type="PANTHER" id="PTHR46294:SF2">
    <property type="entry name" value="HOMEOBOX EVEN-SKIPPED HOMOLOG PROTEIN 1"/>
    <property type="match status" value="1"/>
</dbReference>
<feature type="domain" description="Homeobox" evidence="12">
    <location>
        <begin position="40"/>
        <end position="100"/>
    </location>
</feature>
<comment type="subcellular location">
    <subcellularLocation>
        <location evidence="1 9 10">Nucleus</location>
    </subcellularLocation>
</comment>
<sequence length="233" mass="25740">ESKKKNLPVYVRVTHEDGSDTGADPGKNIPGQGSLSYSADQIRRYRTAFTREQIGRLEKEFYRENYVSRPRRCELAAALNLPETTIKVWFQNRRMKDKRQRLAMTWPHPADPAFYTYMMSHAAATGQPALPLPVPPAAAVLLPPGCRGGLGPGRHPFLQSPAHPRQLPDAVSPLPEAGAPVCLQTPIPVPGPDPRPRPRGIPLLLPGLSLQSIQRPLDQGPRLGLRLLPNQQD</sequence>
<protein>
    <recommendedName>
        <fullName evidence="12">Homeobox domain-containing protein</fullName>
    </recommendedName>
</protein>
<evidence type="ECO:0000256" key="3">
    <source>
        <dbReference type="ARBA" id="ARBA00023015"/>
    </source>
</evidence>
<evidence type="ECO:0000259" key="12">
    <source>
        <dbReference type="PROSITE" id="PS50071"/>
    </source>
</evidence>
<dbReference type="InterPro" id="IPR009057">
    <property type="entry name" value="Homeodomain-like_sf"/>
</dbReference>
<name>A0A8D3EEB9_SCOMX</name>
<evidence type="ECO:0000256" key="5">
    <source>
        <dbReference type="ARBA" id="ARBA00023155"/>
    </source>
</evidence>
<dbReference type="GeneTree" id="ENSGT00940000161025"/>
<feature type="region of interest" description="Disordered" evidence="11">
    <location>
        <begin position="14"/>
        <end position="35"/>
    </location>
</feature>
<keyword evidence="3" id="KW-0805">Transcription regulation</keyword>
<proteinExistence type="inferred from homology"/>
<evidence type="ECO:0000256" key="9">
    <source>
        <dbReference type="PROSITE-ProRule" id="PRU00108"/>
    </source>
</evidence>
<dbReference type="SUPFAM" id="SSF46689">
    <property type="entry name" value="Homeodomain-like"/>
    <property type="match status" value="1"/>
</dbReference>
<keyword evidence="5 9" id="KW-0371">Homeobox</keyword>
<evidence type="ECO:0000256" key="11">
    <source>
        <dbReference type="SAM" id="MobiDB-lite"/>
    </source>
</evidence>
<dbReference type="PRINTS" id="PR00024">
    <property type="entry name" value="HOMEOBOX"/>
</dbReference>